<dbReference type="GO" id="GO:0009098">
    <property type="term" value="P:L-leucine biosynthetic process"/>
    <property type="evidence" value="ECO:0007669"/>
    <property type="project" value="TreeGrafter"/>
</dbReference>
<comment type="catalytic activity">
    <reaction evidence="11">
        <text>L-valine + 2-oxoglutarate = 3-methyl-2-oxobutanoate + L-glutamate</text>
        <dbReference type="Rhea" id="RHEA:24813"/>
        <dbReference type="ChEBI" id="CHEBI:11851"/>
        <dbReference type="ChEBI" id="CHEBI:16810"/>
        <dbReference type="ChEBI" id="CHEBI:29985"/>
        <dbReference type="ChEBI" id="CHEBI:57762"/>
        <dbReference type="EC" id="2.6.1.42"/>
    </reaction>
</comment>
<evidence type="ECO:0000256" key="3">
    <source>
        <dbReference type="ARBA" id="ARBA00022576"/>
    </source>
</evidence>
<dbReference type="GO" id="GO:0009099">
    <property type="term" value="P:L-valine biosynthetic process"/>
    <property type="evidence" value="ECO:0007669"/>
    <property type="project" value="TreeGrafter"/>
</dbReference>
<comment type="similarity">
    <text evidence="2 9">Belongs to the class-IV pyridoxal-phosphate-dependent aminotransferase family.</text>
</comment>
<dbReference type="PANTHER" id="PTHR11825">
    <property type="entry name" value="SUBGROUP IIII AMINOTRANSFERASE"/>
    <property type="match status" value="1"/>
</dbReference>
<evidence type="ECO:0000256" key="4">
    <source>
        <dbReference type="ARBA" id="ARBA00022605"/>
    </source>
</evidence>
<dbReference type="EMBL" id="MU004190">
    <property type="protein sequence ID" value="KAF2495012.1"/>
    <property type="molecule type" value="Genomic_DNA"/>
</dbReference>
<keyword evidence="6 10" id="KW-0663">Pyridoxal phosphate</keyword>
<name>A0A6A6QSC6_9PEZI</name>
<dbReference type="PROSITE" id="PS00770">
    <property type="entry name" value="AA_TRANSFER_CLASS_4"/>
    <property type="match status" value="1"/>
</dbReference>
<dbReference type="Gene3D" id="3.30.470.10">
    <property type="match status" value="1"/>
</dbReference>
<dbReference type="Gene3D" id="3.20.10.10">
    <property type="entry name" value="D-amino Acid Aminotransferase, subunit A, domain 2"/>
    <property type="match status" value="1"/>
</dbReference>
<evidence type="ECO:0000313" key="12">
    <source>
        <dbReference type="EMBL" id="KAF2495012.1"/>
    </source>
</evidence>
<dbReference type="Proteomes" id="UP000799750">
    <property type="component" value="Unassembled WGS sequence"/>
</dbReference>
<dbReference type="NCBIfam" id="TIGR01123">
    <property type="entry name" value="ilvE_II"/>
    <property type="match status" value="1"/>
</dbReference>
<dbReference type="FunFam" id="3.30.470.10:FF:000005">
    <property type="entry name" value="Branched-chain-amino-acid aminotransferase"/>
    <property type="match status" value="1"/>
</dbReference>
<protein>
    <recommendedName>
        <fullName evidence="11">Branched-chain-amino-acid aminotransferase</fullName>
        <ecNumber evidence="11">2.6.1.42</ecNumber>
    </recommendedName>
</protein>
<dbReference type="OrthoDB" id="1732691at2759"/>
<dbReference type="InterPro" id="IPR005786">
    <property type="entry name" value="B_amino_transII"/>
</dbReference>
<dbReference type="EC" id="2.6.1.42" evidence="11"/>
<dbReference type="PIRSF" id="PIRSF006468">
    <property type="entry name" value="BCAT1"/>
    <property type="match status" value="1"/>
</dbReference>
<evidence type="ECO:0000256" key="6">
    <source>
        <dbReference type="ARBA" id="ARBA00022898"/>
    </source>
</evidence>
<evidence type="ECO:0000256" key="2">
    <source>
        <dbReference type="ARBA" id="ARBA00009320"/>
    </source>
</evidence>
<evidence type="ECO:0000256" key="9">
    <source>
        <dbReference type="RuleBase" id="RU004106"/>
    </source>
</evidence>
<evidence type="ECO:0000256" key="8">
    <source>
        <dbReference type="PIRSR" id="PIRSR006468-1"/>
    </source>
</evidence>
<gene>
    <name evidence="12" type="ORF">BU16DRAFT_52097</name>
</gene>
<keyword evidence="13" id="KW-1185">Reference proteome</keyword>
<keyword evidence="7 11" id="KW-0100">Branched-chain amino acid biosynthesis</keyword>
<dbReference type="CDD" id="cd01557">
    <property type="entry name" value="BCAT_beta_family"/>
    <property type="match status" value="1"/>
</dbReference>
<organism evidence="12 13">
    <name type="scientific">Lophium mytilinum</name>
    <dbReference type="NCBI Taxonomy" id="390894"/>
    <lineage>
        <taxon>Eukaryota</taxon>
        <taxon>Fungi</taxon>
        <taxon>Dikarya</taxon>
        <taxon>Ascomycota</taxon>
        <taxon>Pezizomycotina</taxon>
        <taxon>Dothideomycetes</taxon>
        <taxon>Pleosporomycetidae</taxon>
        <taxon>Mytilinidiales</taxon>
        <taxon>Mytilinidiaceae</taxon>
        <taxon>Lophium</taxon>
    </lineage>
</organism>
<dbReference type="PANTHER" id="PTHR11825:SF44">
    <property type="entry name" value="BRANCHED-CHAIN-AMINO-ACID AMINOTRANSFERASE"/>
    <property type="match status" value="1"/>
</dbReference>
<evidence type="ECO:0000256" key="7">
    <source>
        <dbReference type="ARBA" id="ARBA00023304"/>
    </source>
</evidence>
<keyword evidence="3 11" id="KW-0032">Aminotransferase</keyword>
<evidence type="ECO:0000313" key="13">
    <source>
        <dbReference type="Proteomes" id="UP000799750"/>
    </source>
</evidence>
<dbReference type="InterPro" id="IPR043131">
    <property type="entry name" value="BCAT-like_N"/>
</dbReference>
<accession>A0A6A6QSC6</accession>
<dbReference type="Pfam" id="PF01063">
    <property type="entry name" value="Aminotran_4"/>
    <property type="match status" value="1"/>
</dbReference>
<dbReference type="InterPro" id="IPR036038">
    <property type="entry name" value="Aminotransferase-like"/>
</dbReference>
<evidence type="ECO:0000256" key="1">
    <source>
        <dbReference type="ARBA" id="ARBA00001933"/>
    </source>
</evidence>
<evidence type="ECO:0000256" key="5">
    <source>
        <dbReference type="ARBA" id="ARBA00022679"/>
    </source>
</evidence>
<reference evidence="12" key="1">
    <citation type="journal article" date="2020" name="Stud. Mycol.">
        <title>101 Dothideomycetes genomes: a test case for predicting lifestyles and emergence of pathogens.</title>
        <authorList>
            <person name="Haridas S."/>
            <person name="Albert R."/>
            <person name="Binder M."/>
            <person name="Bloem J."/>
            <person name="Labutti K."/>
            <person name="Salamov A."/>
            <person name="Andreopoulos B."/>
            <person name="Baker S."/>
            <person name="Barry K."/>
            <person name="Bills G."/>
            <person name="Bluhm B."/>
            <person name="Cannon C."/>
            <person name="Castanera R."/>
            <person name="Culley D."/>
            <person name="Daum C."/>
            <person name="Ezra D."/>
            <person name="Gonzalez J."/>
            <person name="Henrissat B."/>
            <person name="Kuo A."/>
            <person name="Liang C."/>
            <person name="Lipzen A."/>
            <person name="Lutzoni F."/>
            <person name="Magnuson J."/>
            <person name="Mondo S."/>
            <person name="Nolan M."/>
            <person name="Ohm R."/>
            <person name="Pangilinan J."/>
            <person name="Park H.-J."/>
            <person name="Ramirez L."/>
            <person name="Alfaro M."/>
            <person name="Sun H."/>
            <person name="Tritt A."/>
            <person name="Yoshinaga Y."/>
            <person name="Zwiers L.-H."/>
            <person name="Turgeon B."/>
            <person name="Goodwin S."/>
            <person name="Spatafora J."/>
            <person name="Crous P."/>
            <person name="Grigoriev I."/>
        </authorList>
    </citation>
    <scope>NUCLEOTIDE SEQUENCE</scope>
    <source>
        <strain evidence="12">CBS 269.34</strain>
    </source>
</reference>
<proteinExistence type="inferred from homology"/>
<comment type="catalytic activity">
    <reaction evidence="11">
        <text>L-leucine + 2-oxoglutarate = 4-methyl-2-oxopentanoate + L-glutamate</text>
        <dbReference type="Rhea" id="RHEA:18321"/>
        <dbReference type="ChEBI" id="CHEBI:16810"/>
        <dbReference type="ChEBI" id="CHEBI:17865"/>
        <dbReference type="ChEBI" id="CHEBI:29985"/>
        <dbReference type="ChEBI" id="CHEBI:57427"/>
        <dbReference type="EC" id="2.6.1.42"/>
    </reaction>
</comment>
<dbReference type="FunFam" id="3.20.10.10:FF:000004">
    <property type="entry name" value="Branched-chain-amino-acid aminotransferase"/>
    <property type="match status" value="1"/>
</dbReference>
<comment type="catalytic activity">
    <reaction evidence="11">
        <text>L-isoleucine + 2-oxoglutarate = (S)-3-methyl-2-oxopentanoate + L-glutamate</text>
        <dbReference type="Rhea" id="RHEA:24801"/>
        <dbReference type="ChEBI" id="CHEBI:16810"/>
        <dbReference type="ChEBI" id="CHEBI:29985"/>
        <dbReference type="ChEBI" id="CHEBI:35146"/>
        <dbReference type="ChEBI" id="CHEBI:58045"/>
        <dbReference type="EC" id="2.6.1.42"/>
    </reaction>
</comment>
<keyword evidence="4 11" id="KW-0028">Amino-acid biosynthesis</keyword>
<dbReference type="GO" id="GO:0005739">
    <property type="term" value="C:mitochondrion"/>
    <property type="evidence" value="ECO:0007669"/>
    <property type="project" value="TreeGrafter"/>
</dbReference>
<evidence type="ECO:0000256" key="11">
    <source>
        <dbReference type="RuleBase" id="RU004517"/>
    </source>
</evidence>
<dbReference type="SUPFAM" id="SSF56752">
    <property type="entry name" value="D-aminoacid aminotransferase-like PLP-dependent enzymes"/>
    <property type="match status" value="1"/>
</dbReference>
<dbReference type="InterPro" id="IPR033939">
    <property type="entry name" value="BCAT_family"/>
</dbReference>
<sequence>MLQIQWTSDYGWQRPRIIPYQEISLDPTACVFHYGFECFEGMKAYKDSTGQIRLFRPHANLERFNKSAARIALPEFNSEELLKLIAEFVKLEAKFISIRPGYSLYLRPVLIGTNRGLGVSAPTSALLYMVASPVGPYFSAGFKPIWLEAASSSYATRAWPGGAGNQKIGGNYAPCIAPEKAAQGRGFQQLLWLFGDDDDITEAGTMNLFIVLRVPGHDKFEIVTPPLDGMILPGVTRDCVLSLARERLQPLGWVISERRICMAEVARASQTGSSVEVFGTGTAAVVSPVKAIKWKEDLVDCGLAPTQNAGKVATLMKNWIEHRQYGVEEHEWSVIVDRISR</sequence>
<dbReference type="AlphaFoldDB" id="A0A6A6QSC6"/>
<feature type="modified residue" description="N6-(pyridoxal phosphate)lysine" evidence="8">
    <location>
        <position position="167"/>
    </location>
</feature>
<dbReference type="InterPro" id="IPR001544">
    <property type="entry name" value="Aminotrans_IV"/>
</dbReference>
<dbReference type="GO" id="GO:0004084">
    <property type="term" value="F:branched-chain-amino-acid transaminase activity"/>
    <property type="evidence" value="ECO:0007669"/>
    <property type="project" value="UniProtKB-EC"/>
</dbReference>
<dbReference type="InterPro" id="IPR043132">
    <property type="entry name" value="BCAT-like_C"/>
</dbReference>
<keyword evidence="5 11" id="KW-0808">Transferase</keyword>
<evidence type="ECO:0000256" key="10">
    <source>
        <dbReference type="RuleBase" id="RU004516"/>
    </source>
</evidence>
<comment type="cofactor">
    <cofactor evidence="1 10">
        <name>pyridoxal 5'-phosphate</name>
        <dbReference type="ChEBI" id="CHEBI:597326"/>
    </cofactor>
</comment>
<dbReference type="InterPro" id="IPR018300">
    <property type="entry name" value="Aminotrans_IV_CS"/>
</dbReference>